<dbReference type="InterPro" id="IPR000819">
    <property type="entry name" value="Peptidase_M17_C"/>
</dbReference>
<dbReference type="PANTHER" id="PTHR11963">
    <property type="entry name" value="LEUCINE AMINOPEPTIDASE-RELATED"/>
    <property type="match status" value="1"/>
</dbReference>
<feature type="binding site" evidence="8">
    <location>
        <position position="348"/>
    </location>
    <ligand>
        <name>Mn(2+)</name>
        <dbReference type="ChEBI" id="CHEBI:29035"/>
        <label>1</label>
    </ligand>
</feature>
<dbReference type="EC" id="3.4.11.10" evidence="8"/>
<evidence type="ECO:0000313" key="11">
    <source>
        <dbReference type="Proteomes" id="UP000035548"/>
    </source>
</evidence>
<evidence type="ECO:0000256" key="2">
    <source>
        <dbReference type="ARBA" id="ARBA00000967"/>
    </source>
</evidence>
<dbReference type="NCBIfam" id="NF002073">
    <property type="entry name" value="PRK00913.1-2"/>
    <property type="match status" value="1"/>
</dbReference>
<gene>
    <name evidence="8 10" type="primary">pepA</name>
    <name evidence="10" type="ORF">CUTER_07565</name>
</gene>
<keyword evidence="4 8" id="KW-0031">Aminopeptidase</keyword>
<evidence type="ECO:0000256" key="8">
    <source>
        <dbReference type="HAMAP-Rule" id="MF_00181"/>
    </source>
</evidence>
<dbReference type="STRING" id="1072256.CUTER_07565"/>
<proteinExistence type="inferred from homology"/>
<evidence type="ECO:0000256" key="5">
    <source>
        <dbReference type="ARBA" id="ARBA00022670"/>
    </source>
</evidence>
<organism evidence="10 11">
    <name type="scientific">Corynebacterium uterequi</name>
    <dbReference type="NCBI Taxonomy" id="1072256"/>
    <lineage>
        <taxon>Bacteria</taxon>
        <taxon>Bacillati</taxon>
        <taxon>Actinomycetota</taxon>
        <taxon>Actinomycetes</taxon>
        <taxon>Mycobacteriales</taxon>
        <taxon>Corynebacteriaceae</taxon>
        <taxon>Corynebacterium</taxon>
    </lineage>
</organism>
<dbReference type="Pfam" id="PF00883">
    <property type="entry name" value="Peptidase_M17"/>
    <property type="match status" value="1"/>
</dbReference>
<dbReference type="SUPFAM" id="SSF53187">
    <property type="entry name" value="Zn-dependent exopeptidases"/>
    <property type="match status" value="1"/>
</dbReference>
<keyword evidence="8" id="KW-0464">Manganese</keyword>
<evidence type="ECO:0000256" key="7">
    <source>
        <dbReference type="ARBA" id="ARBA00049972"/>
    </source>
</evidence>
<name>A0A0G3HK25_9CORY</name>
<sequence>MSTSHDCPALPAVGRYPAVTAVDAAPSGVGTILVGLFADEDCPELPASSLLSEDQTRQVYEDLAAVGAKGTHGELTRIPAPVSADAAVILAVGLGEAEDMDDERLRRAAGIAARSLRADESVATTLTDLGAEAVAEGLVLGGYSYPGIHGTAAPAQDKAGAASVALVGVAPESVAAALETSATVNFVRDLVNTPANLLYPESYAALVAEHAKKAGLEVEVLDEQQLAEQGFGGILAVGQGSARPPRLVRLTWTGSESGPFYALVGKGITFDTGGISLKPASKMENMISDMGGSAAVVGAALTAARLQLPIKLTATIALAENMPSGSATRPGDVVTHYGGVTTEVINTDAEGRLVLGDAMARACEDNPDFLIDTATLTGAQIVALGERTAGVMGTARFRDAVAAAGREVGEQAWAMPMLEEHEKELKSFIADIRNVHNSRSGGMEYAASYLSTFVAEGIEWAHVDVAGPSWNDAAPHGYTPKRATGAPMRTIVKVLRDAVS</sequence>
<feature type="binding site" evidence="8">
    <location>
        <position position="271"/>
    </location>
    <ligand>
        <name>Mn(2+)</name>
        <dbReference type="ChEBI" id="CHEBI:29035"/>
        <label>2</label>
    </ligand>
</feature>
<dbReference type="InterPro" id="IPR008283">
    <property type="entry name" value="Peptidase_M17_N"/>
</dbReference>
<dbReference type="InterPro" id="IPR023042">
    <property type="entry name" value="Peptidase_M17_leu_NH2_pept"/>
</dbReference>
<dbReference type="Gene3D" id="3.40.630.10">
    <property type="entry name" value="Zn peptidases"/>
    <property type="match status" value="1"/>
</dbReference>
<dbReference type="InterPro" id="IPR011356">
    <property type="entry name" value="Leucine_aapep/pepB"/>
</dbReference>
<comment type="cofactor">
    <cofactor evidence="8">
        <name>Mn(2+)</name>
        <dbReference type="ChEBI" id="CHEBI:29035"/>
    </cofactor>
    <text evidence="8">Binds 2 manganese ions per subunit.</text>
</comment>
<protein>
    <recommendedName>
        <fullName evidence="8">Probable cytosol aminopeptidase</fullName>
        <ecNumber evidence="8">3.4.11.1</ecNumber>
    </recommendedName>
    <alternativeName>
        <fullName evidence="8">Leucine aminopeptidase</fullName>
        <shortName evidence="8">LAP</shortName>
        <ecNumber evidence="8">3.4.11.10</ecNumber>
    </alternativeName>
    <alternativeName>
        <fullName evidence="8">Leucyl aminopeptidase</fullName>
    </alternativeName>
</protein>
<dbReference type="AlphaFoldDB" id="A0A0G3HK25"/>
<keyword evidence="8" id="KW-0963">Cytoplasm</keyword>
<comment type="catalytic activity">
    <reaction evidence="1 8">
        <text>Release of an N-terminal amino acid, Xaa-|-Yaa-, in which Xaa is preferably Leu, but may be other amino acids including Pro although not Arg or Lys, and Yaa may be Pro. Amino acid amides and methyl esters are also readily hydrolyzed, but rates on arylamides are exceedingly low.</text>
        <dbReference type="EC" id="3.4.11.1"/>
    </reaction>
</comment>
<dbReference type="SUPFAM" id="SSF52949">
    <property type="entry name" value="Macro domain-like"/>
    <property type="match status" value="1"/>
</dbReference>
<dbReference type="Gene3D" id="3.40.220.10">
    <property type="entry name" value="Leucine Aminopeptidase, subunit E, domain 1"/>
    <property type="match status" value="1"/>
</dbReference>
<evidence type="ECO:0000256" key="3">
    <source>
        <dbReference type="ARBA" id="ARBA00009528"/>
    </source>
</evidence>
<dbReference type="HAMAP" id="MF_00181">
    <property type="entry name" value="Cytosol_peptidase_M17"/>
    <property type="match status" value="1"/>
</dbReference>
<dbReference type="PATRIC" id="fig|1072256.5.peg.1496"/>
<feature type="binding site" evidence="8">
    <location>
        <position position="289"/>
    </location>
    <ligand>
        <name>Mn(2+)</name>
        <dbReference type="ChEBI" id="CHEBI:29035"/>
        <label>2</label>
    </ligand>
</feature>
<feature type="binding site" evidence="8">
    <location>
        <position position="350"/>
    </location>
    <ligand>
        <name>Mn(2+)</name>
        <dbReference type="ChEBI" id="CHEBI:29035"/>
        <label>2</label>
    </ligand>
</feature>
<feature type="domain" description="Cytosol aminopeptidase" evidence="9">
    <location>
        <begin position="346"/>
        <end position="353"/>
    </location>
</feature>
<feature type="binding site" evidence="8">
    <location>
        <position position="271"/>
    </location>
    <ligand>
        <name>Mn(2+)</name>
        <dbReference type="ChEBI" id="CHEBI:29035"/>
        <label>1</label>
    </ligand>
</feature>
<dbReference type="PROSITE" id="PS00631">
    <property type="entry name" value="CYTOSOL_AP"/>
    <property type="match status" value="1"/>
</dbReference>
<keyword evidence="11" id="KW-1185">Reference proteome</keyword>
<dbReference type="GO" id="GO:0006508">
    <property type="term" value="P:proteolysis"/>
    <property type="evidence" value="ECO:0007669"/>
    <property type="project" value="UniProtKB-KW"/>
</dbReference>
<dbReference type="EC" id="3.4.11.1" evidence="8"/>
<dbReference type="KEGG" id="cut:CUTER_07565"/>
<accession>A0A0G3HK25</accession>
<reference evidence="11" key="2">
    <citation type="submission" date="2015-05" db="EMBL/GenBank/DDBJ databases">
        <title>Complete genome sequence of Corynebacterium uterequi DSM 45634, isolated from the uterus of a maiden mare.</title>
        <authorList>
            <person name="Ruckert C."/>
            <person name="Albersmeier A."/>
            <person name="Winkler A."/>
            <person name="Tauch A."/>
        </authorList>
    </citation>
    <scope>NUCLEOTIDE SEQUENCE [LARGE SCALE GENOMIC DNA]</scope>
    <source>
        <strain evidence="11">DSM 45634</strain>
    </source>
</reference>
<dbReference type="EMBL" id="CP011546">
    <property type="protein sequence ID" value="AKK11502.1"/>
    <property type="molecule type" value="Genomic_DNA"/>
</dbReference>
<keyword evidence="6 8" id="KW-0378">Hydrolase</keyword>
<feature type="active site" evidence="8">
    <location>
        <position position="352"/>
    </location>
</feature>
<keyword evidence="8" id="KW-0479">Metal-binding</keyword>
<evidence type="ECO:0000256" key="4">
    <source>
        <dbReference type="ARBA" id="ARBA00022438"/>
    </source>
</evidence>
<comment type="subcellular location">
    <subcellularLocation>
        <location evidence="8">Cytoplasm</location>
    </subcellularLocation>
</comment>
<reference evidence="10 11" key="1">
    <citation type="journal article" date="2015" name="Genome Announc.">
        <title>Virulence Factor Genes Detected in the Complete Genome Sequence of Corynebacterium uterequi DSM 45634, Isolated from the Uterus of a Maiden Mare.</title>
        <authorList>
            <person name="Ruckert C."/>
            <person name="Kriete M."/>
            <person name="Jaenicke S."/>
            <person name="Winkler A."/>
            <person name="Tauch A."/>
        </authorList>
    </citation>
    <scope>NUCLEOTIDE SEQUENCE [LARGE SCALE GENOMIC DNA]</scope>
    <source>
        <strain evidence="10 11">DSM 45634</strain>
    </source>
</reference>
<dbReference type="GO" id="GO:0030145">
    <property type="term" value="F:manganese ion binding"/>
    <property type="evidence" value="ECO:0007669"/>
    <property type="project" value="UniProtKB-UniRule"/>
</dbReference>
<evidence type="ECO:0000259" key="9">
    <source>
        <dbReference type="PROSITE" id="PS00631"/>
    </source>
</evidence>
<keyword evidence="5 8" id="KW-0645">Protease</keyword>
<dbReference type="GO" id="GO:0005737">
    <property type="term" value="C:cytoplasm"/>
    <property type="evidence" value="ECO:0007669"/>
    <property type="project" value="UniProtKB-SubCell"/>
</dbReference>
<dbReference type="RefSeq" id="WP_330217679.1">
    <property type="nucleotide sequence ID" value="NZ_CP011546.1"/>
</dbReference>
<comment type="function">
    <text evidence="7 8">Presumably involved in the processing and regular turnover of intracellular proteins. Catalyzes the removal of unsubstituted N-terminal amino acids from various peptides.</text>
</comment>
<feature type="binding site" evidence="8">
    <location>
        <position position="350"/>
    </location>
    <ligand>
        <name>Mn(2+)</name>
        <dbReference type="ChEBI" id="CHEBI:29035"/>
        <label>1</label>
    </ligand>
</feature>
<evidence type="ECO:0000313" key="10">
    <source>
        <dbReference type="EMBL" id="AKK11502.1"/>
    </source>
</evidence>
<dbReference type="PRINTS" id="PR00481">
    <property type="entry name" value="LAMNOPPTDASE"/>
</dbReference>
<dbReference type="PANTHER" id="PTHR11963:SF23">
    <property type="entry name" value="CYTOSOL AMINOPEPTIDASE"/>
    <property type="match status" value="1"/>
</dbReference>
<dbReference type="Proteomes" id="UP000035548">
    <property type="component" value="Chromosome"/>
</dbReference>
<comment type="similarity">
    <text evidence="3 8">Belongs to the peptidase M17 family.</text>
</comment>
<comment type="catalytic activity">
    <reaction evidence="2 8">
        <text>Release of an N-terminal amino acid, preferentially leucine, but not glutamic or aspartic acids.</text>
        <dbReference type="EC" id="3.4.11.10"/>
    </reaction>
</comment>
<dbReference type="CDD" id="cd00433">
    <property type="entry name" value="Peptidase_M17"/>
    <property type="match status" value="1"/>
</dbReference>
<dbReference type="GO" id="GO:0070006">
    <property type="term" value="F:metalloaminopeptidase activity"/>
    <property type="evidence" value="ECO:0007669"/>
    <property type="project" value="InterPro"/>
</dbReference>
<feature type="binding site" evidence="8">
    <location>
        <position position="266"/>
    </location>
    <ligand>
        <name>Mn(2+)</name>
        <dbReference type="ChEBI" id="CHEBI:29035"/>
        <label>2</label>
    </ligand>
</feature>
<dbReference type="Pfam" id="PF02789">
    <property type="entry name" value="Peptidase_M17_N"/>
    <property type="match status" value="1"/>
</dbReference>
<dbReference type="InterPro" id="IPR043472">
    <property type="entry name" value="Macro_dom-like"/>
</dbReference>
<feature type="active site" evidence="8">
    <location>
        <position position="278"/>
    </location>
</feature>
<evidence type="ECO:0000256" key="6">
    <source>
        <dbReference type="ARBA" id="ARBA00022801"/>
    </source>
</evidence>
<evidence type="ECO:0000256" key="1">
    <source>
        <dbReference type="ARBA" id="ARBA00000135"/>
    </source>
</evidence>